<gene>
    <name evidence="10" type="ORF">POCTA_138.1.T0060235</name>
</gene>
<evidence type="ECO:0000256" key="5">
    <source>
        <dbReference type="ARBA" id="ARBA00022833"/>
    </source>
</evidence>
<keyword evidence="8" id="KW-0732">Signal</keyword>
<dbReference type="InterPro" id="IPR000742">
    <property type="entry name" value="EGF"/>
</dbReference>
<keyword evidence="4" id="KW-0378">Hydrolase</keyword>
<evidence type="ECO:0000256" key="4">
    <source>
        <dbReference type="ARBA" id="ARBA00022801"/>
    </source>
</evidence>
<dbReference type="PROSITE" id="PS00022">
    <property type="entry name" value="EGF_1"/>
    <property type="match status" value="1"/>
</dbReference>
<reference evidence="10" key="1">
    <citation type="submission" date="2021-01" db="EMBL/GenBank/DDBJ databases">
        <authorList>
            <consortium name="Genoscope - CEA"/>
            <person name="William W."/>
        </authorList>
    </citation>
    <scope>NUCLEOTIDE SEQUENCE</scope>
</reference>
<dbReference type="Pfam" id="PF01457">
    <property type="entry name" value="Peptidase_M8"/>
    <property type="match status" value="1"/>
</dbReference>
<dbReference type="GO" id="GO:0007155">
    <property type="term" value="P:cell adhesion"/>
    <property type="evidence" value="ECO:0007669"/>
    <property type="project" value="InterPro"/>
</dbReference>
<dbReference type="GO" id="GO:0016020">
    <property type="term" value="C:membrane"/>
    <property type="evidence" value="ECO:0007669"/>
    <property type="project" value="InterPro"/>
</dbReference>
<feature type="domain" description="EGF-like" evidence="9">
    <location>
        <begin position="469"/>
        <end position="480"/>
    </location>
</feature>
<dbReference type="OrthoDB" id="238768at2759"/>
<dbReference type="InterPro" id="IPR006212">
    <property type="entry name" value="Furin_repeat"/>
</dbReference>
<proteinExistence type="inferred from homology"/>
<name>A0A8S1S4N2_PAROT</name>
<accession>A0A8S1S4N2</accession>
<dbReference type="FunFam" id="2.10.220.10:FF:000050">
    <property type="entry name" value="Proprotein convertase subtilisin/kexin type 5"/>
    <property type="match status" value="1"/>
</dbReference>
<comment type="caution">
    <text evidence="10">The sequence shown here is derived from an EMBL/GenBank/DDBJ whole genome shotgun (WGS) entry which is preliminary data.</text>
</comment>
<organism evidence="10 11">
    <name type="scientific">Paramecium octaurelia</name>
    <dbReference type="NCBI Taxonomy" id="43137"/>
    <lineage>
        <taxon>Eukaryota</taxon>
        <taxon>Sar</taxon>
        <taxon>Alveolata</taxon>
        <taxon>Ciliophora</taxon>
        <taxon>Intramacronucleata</taxon>
        <taxon>Oligohymenophorea</taxon>
        <taxon>Peniculida</taxon>
        <taxon>Parameciidae</taxon>
        <taxon>Paramecium</taxon>
    </lineage>
</organism>
<dbReference type="AlphaFoldDB" id="A0A8S1S4N2"/>
<dbReference type="OMA" id="IQMEDNG"/>
<keyword evidence="6 7" id="KW-0482">Metalloprotease</keyword>
<dbReference type="GO" id="GO:0006508">
    <property type="term" value="P:proteolysis"/>
    <property type="evidence" value="ECO:0007669"/>
    <property type="project" value="UniProtKB-KW"/>
</dbReference>
<evidence type="ECO:0000313" key="11">
    <source>
        <dbReference type="Proteomes" id="UP000683925"/>
    </source>
</evidence>
<comment type="cofactor">
    <cofactor evidence="7">
        <name>Zn(2+)</name>
        <dbReference type="ChEBI" id="CHEBI:29105"/>
    </cofactor>
    <text evidence="7">Binds 1 zinc ion per subunit.</text>
</comment>
<dbReference type="PANTHER" id="PTHR10942:SF0">
    <property type="entry name" value="LEISHMANOLYSIN-LIKE PEPTIDASE"/>
    <property type="match status" value="1"/>
</dbReference>
<dbReference type="PANTHER" id="PTHR10942">
    <property type="entry name" value="LEISHMANOLYSIN-LIKE PEPTIDASE"/>
    <property type="match status" value="1"/>
</dbReference>
<evidence type="ECO:0000256" key="2">
    <source>
        <dbReference type="ARBA" id="ARBA00022670"/>
    </source>
</evidence>
<evidence type="ECO:0000256" key="8">
    <source>
        <dbReference type="SAM" id="SignalP"/>
    </source>
</evidence>
<dbReference type="CDD" id="cd00064">
    <property type="entry name" value="FU"/>
    <property type="match status" value="1"/>
</dbReference>
<evidence type="ECO:0000259" key="9">
    <source>
        <dbReference type="PROSITE" id="PS00022"/>
    </source>
</evidence>
<comment type="similarity">
    <text evidence="1">Belongs to the peptidase M8 family.</text>
</comment>
<evidence type="ECO:0000256" key="6">
    <source>
        <dbReference type="ARBA" id="ARBA00023049"/>
    </source>
</evidence>
<keyword evidence="5 7" id="KW-0862">Zinc</keyword>
<evidence type="ECO:0000256" key="3">
    <source>
        <dbReference type="ARBA" id="ARBA00022723"/>
    </source>
</evidence>
<dbReference type="EMBL" id="CAJJDP010000005">
    <property type="protein sequence ID" value="CAD8135136.1"/>
    <property type="molecule type" value="Genomic_DNA"/>
</dbReference>
<dbReference type="GO" id="GO:0005737">
    <property type="term" value="C:cytoplasm"/>
    <property type="evidence" value="ECO:0007669"/>
    <property type="project" value="TreeGrafter"/>
</dbReference>
<dbReference type="Proteomes" id="UP000683925">
    <property type="component" value="Unassembled WGS sequence"/>
</dbReference>
<sequence>MKCFIIIAILFYSVDCQEQQFTYRLSVDSKRKLEELQQKLNQKEWEPLRIHFEYLSSNYDQNYTKYITEILEMVSTFFYRFLLVQRMNEKITFKKNYPKAFYGFQINQSLMNQSYDTDLVIFVNIENSAKFYKAYCGPNVYDEQSLRPIMGLMSWNMNYTKIDRNDKIQYESNLESAIHEVIHGLGFTYDYFSKYYDSVTGKNYELPNFYKQNNVTYLSTPRLINFARAYFNCSNLTGIQMEDNGGPGTSDYHFERLLLYNELMTGSQLTGNLLITDFTFQLLQDTGFYRLSDYSPDQTQWGRNKGCEFVNKYCNNNFTEFCYEKNAESCSYDRTGQSVCMQETLSGQCMYQQIYTDQLCKNDQNQIQNKSSQIISYYGDDSICIKGSISPIESFQKFTCQKFYCDVNDKLKIIIGDLEFDCSQSAQIQLPNGYFGNLECPYNPEKVCQFRNDCPNSCGMNGFCINRQCICAKGYSGLDCQQICDGYRYQGFCLENCPNLTYPLDSIKFCIGCPGNCDSCSNYNQCIKCKSGYLLREGFCDNFILDKELGSSNSHFFNESNNPQSSEQNSAEIIISTNCNILIIYLLLLMLLY</sequence>
<dbReference type="GO" id="GO:0004222">
    <property type="term" value="F:metalloendopeptidase activity"/>
    <property type="evidence" value="ECO:0007669"/>
    <property type="project" value="InterPro"/>
</dbReference>
<feature type="chain" id="PRO_5035835972" description="EGF-like domain-containing protein" evidence="8">
    <location>
        <begin position="17"/>
        <end position="593"/>
    </location>
</feature>
<keyword evidence="3 7" id="KW-0479">Metal-binding</keyword>
<evidence type="ECO:0000256" key="7">
    <source>
        <dbReference type="PIRSR" id="PIRSR601577-2"/>
    </source>
</evidence>
<feature type="signal peptide" evidence="8">
    <location>
        <begin position="1"/>
        <end position="16"/>
    </location>
</feature>
<keyword evidence="2" id="KW-0645">Protease</keyword>
<dbReference type="GO" id="GO:0046872">
    <property type="term" value="F:metal ion binding"/>
    <property type="evidence" value="ECO:0007669"/>
    <property type="project" value="UniProtKB-KW"/>
</dbReference>
<protein>
    <recommendedName>
        <fullName evidence="9">EGF-like domain-containing protein</fullName>
    </recommendedName>
</protein>
<evidence type="ECO:0000256" key="1">
    <source>
        <dbReference type="ARBA" id="ARBA00005860"/>
    </source>
</evidence>
<dbReference type="FunFam" id="3.90.132.10:FF:000001">
    <property type="entry name" value="leishmanolysin-like peptidase isoform X2"/>
    <property type="match status" value="1"/>
</dbReference>
<evidence type="ECO:0000313" key="10">
    <source>
        <dbReference type="EMBL" id="CAD8135136.1"/>
    </source>
</evidence>
<feature type="binding site" evidence="7">
    <location>
        <position position="253"/>
    </location>
    <ligand>
        <name>Zn(2+)</name>
        <dbReference type="ChEBI" id="CHEBI:29105"/>
        <note>catalytic</note>
    </ligand>
</feature>
<keyword evidence="11" id="KW-1185">Reference proteome</keyword>
<dbReference type="InterPro" id="IPR001577">
    <property type="entry name" value="Peptidase_M8"/>
</dbReference>